<protein>
    <submittedName>
        <fullName evidence="1">Uncharacterized protein</fullName>
    </submittedName>
</protein>
<reference evidence="1 2" key="1">
    <citation type="journal article" date="2019" name="Commun. Biol.">
        <title>The bagworm genome reveals a unique fibroin gene that provides high tensile strength.</title>
        <authorList>
            <person name="Kono N."/>
            <person name="Nakamura H."/>
            <person name="Ohtoshi R."/>
            <person name="Tomita M."/>
            <person name="Numata K."/>
            <person name="Arakawa K."/>
        </authorList>
    </citation>
    <scope>NUCLEOTIDE SEQUENCE [LARGE SCALE GENOMIC DNA]</scope>
</reference>
<dbReference type="Proteomes" id="UP000299102">
    <property type="component" value="Unassembled WGS sequence"/>
</dbReference>
<name>A0A4C1T218_EUMVA</name>
<gene>
    <name evidence="1" type="ORF">EVAR_71812_1</name>
</gene>
<dbReference type="EMBL" id="BGZK01004361">
    <property type="protein sequence ID" value="GBP08543.1"/>
    <property type="molecule type" value="Genomic_DNA"/>
</dbReference>
<proteinExistence type="predicted"/>
<evidence type="ECO:0000313" key="2">
    <source>
        <dbReference type="Proteomes" id="UP000299102"/>
    </source>
</evidence>
<organism evidence="1 2">
    <name type="scientific">Eumeta variegata</name>
    <name type="common">Bagworm moth</name>
    <name type="synonym">Eumeta japonica</name>
    <dbReference type="NCBI Taxonomy" id="151549"/>
    <lineage>
        <taxon>Eukaryota</taxon>
        <taxon>Metazoa</taxon>
        <taxon>Ecdysozoa</taxon>
        <taxon>Arthropoda</taxon>
        <taxon>Hexapoda</taxon>
        <taxon>Insecta</taxon>
        <taxon>Pterygota</taxon>
        <taxon>Neoptera</taxon>
        <taxon>Endopterygota</taxon>
        <taxon>Lepidoptera</taxon>
        <taxon>Glossata</taxon>
        <taxon>Ditrysia</taxon>
        <taxon>Tineoidea</taxon>
        <taxon>Psychidae</taxon>
        <taxon>Oiketicinae</taxon>
        <taxon>Eumeta</taxon>
    </lineage>
</organism>
<dbReference type="OrthoDB" id="411823at2759"/>
<sequence>MASEPFAPPLFQAKVAVVNSAEQAFSLLSSLGDPGSEEPITLRTISVDAMSVSFESGEVVERLGCIKASEVHEVVVYEDRSENPNCLL</sequence>
<accession>A0A4C1T218</accession>
<dbReference type="AlphaFoldDB" id="A0A4C1T218"/>
<evidence type="ECO:0000313" key="1">
    <source>
        <dbReference type="EMBL" id="GBP08543.1"/>
    </source>
</evidence>
<comment type="caution">
    <text evidence="1">The sequence shown here is derived from an EMBL/GenBank/DDBJ whole genome shotgun (WGS) entry which is preliminary data.</text>
</comment>
<keyword evidence="2" id="KW-1185">Reference proteome</keyword>